<reference evidence="2" key="1">
    <citation type="journal article" date="2014" name="Nat. Commun.">
        <title>The rainbow trout genome provides novel insights into evolution after whole-genome duplication in vertebrates.</title>
        <authorList>
            <person name="Berthelot C."/>
            <person name="Brunet F."/>
            <person name="Chalopin D."/>
            <person name="Juanchich A."/>
            <person name="Bernard M."/>
            <person name="Noel B."/>
            <person name="Bento P."/>
            <person name="Da Silva C."/>
            <person name="Labadie K."/>
            <person name="Alberti A."/>
            <person name="Aury J.M."/>
            <person name="Louis A."/>
            <person name="Dehais P."/>
            <person name="Bardou P."/>
            <person name="Montfort J."/>
            <person name="Klopp C."/>
            <person name="Cabau C."/>
            <person name="Gaspin C."/>
            <person name="Thorgaard G.H."/>
            <person name="Boussaha M."/>
            <person name="Quillet E."/>
            <person name="Guyomard R."/>
            <person name="Galiana D."/>
            <person name="Bobe J."/>
            <person name="Volff J.N."/>
            <person name="Genet C."/>
            <person name="Wincker P."/>
            <person name="Jaillon O."/>
            <person name="Roest Crollius H."/>
            <person name="Guiguen Y."/>
        </authorList>
    </citation>
    <scope>NUCLEOTIDE SEQUENCE [LARGE SCALE GENOMIC DNA]</scope>
</reference>
<evidence type="ECO:0000259" key="1">
    <source>
        <dbReference type="SMART" id="SM01293"/>
    </source>
</evidence>
<accession>A0A060ZAV5</accession>
<sequence>WGGLVRGSRPLSNLSVCLHREKDIEHFLETSRNKFIGFTLGNDTETLVGLPRPIHESVKTLKQHKYVSIAEMQIKREEELQQCPMTLGEEDVDETPTEILYLGMLPNLSQYVIALLKLLLAAAPTSKAKTDSINILADVLPEEMPITVLQSMKLGIDVNRHKEIIVKAISALLLLLLKHLKLNHIYQVSPPTAPTGLSFSLPLSLFLCSPPPSTPQVSHYLSLSPTPSGLPLLSRSHLFQWGSGG</sequence>
<protein>
    <recommendedName>
        <fullName evidence="1">Far11/STRP C-terminal domain-containing protein</fullName>
    </recommendedName>
</protein>
<dbReference type="InterPro" id="IPR021819">
    <property type="entry name" value="Far11/STRP_C"/>
</dbReference>
<gene>
    <name evidence="2" type="ORF">GSONMT00037138001</name>
</gene>
<dbReference type="PANTHER" id="PTHR13239:SF6">
    <property type="entry name" value="STRIATIN-INTERACTING PROTEIN 2"/>
    <property type="match status" value="1"/>
</dbReference>
<dbReference type="Pfam" id="PF11882">
    <property type="entry name" value="DUF3402"/>
    <property type="match status" value="1"/>
</dbReference>
<dbReference type="PANTHER" id="PTHR13239">
    <property type="entry name" value="PROTEIN REQUIRED FOR HYPHAL ANASTOMOSIS HAM-2"/>
    <property type="match status" value="1"/>
</dbReference>
<dbReference type="GO" id="GO:0005829">
    <property type="term" value="C:cytosol"/>
    <property type="evidence" value="ECO:0007669"/>
    <property type="project" value="TreeGrafter"/>
</dbReference>
<feature type="domain" description="Far11/STRP C-terminal" evidence="1">
    <location>
        <begin position="51"/>
        <end position="243"/>
    </location>
</feature>
<evidence type="ECO:0000313" key="3">
    <source>
        <dbReference type="Proteomes" id="UP000193380"/>
    </source>
</evidence>
<reference evidence="2" key="2">
    <citation type="submission" date="2014-03" db="EMBL/GenBank/DDBJ databases">
        <authorList>
            <person name="Genoscope - CEA"/>
        </authorList>
    </citation>
    <scope>NUCLEOTIDE SEQUENCE</scope>
</reference>
<name>A0A060ZAV5_ONCMY</name>
<dbReference type="Proteomes" id="UP000193380">
    <property type="component" value="Unassembled WGS sequence"/>
</dbReference>
<dbReference type="GO" id="GO:0007010">
    <property type="term" value="P:cytoskeleton organization"/>
    <property type="evidence" value="ECO:0007669"/>
    <property type="project" value="TreeGrafter"/>
</dbReference>
<dbReference type="SMART" id="SM01293">
    <property type="entry name" value="DUF3402"/>
    <property type="match status" value="1"/>
</dbReference>
<proteinExistence type="predicted"/>
<evidence type="ECO:0000313" key="2">
    <source>
        <dbReference type="EMBL" id="CDQ98415.1"/>
    </source>
</evidence>
<dbReference type="AlphaFoldDB" id="A0A060ZAV5"/>
<feature type="non-terminal residue" evidence="2">
    <location>
        <position position="1"/>
    </location>
</feature>
<dbReference type="PaxDb" id="8022-A0A060ZAV5"/>
<dbReference type="STRING" id="8022.A0A060ZAV5"/>
<dbReference type="InterPro" id="IPR040185">
    <property type="entry name" value="Far11/STRP"/>
</dbReference>
<organism evidence="2 3">
    <name type="scientific">Oncorhynchus mykiss</name>
    <name type="common">Rainbow trout</name>
    <name type="synonym">Salmo gairdneri</name>
    <dbReference type="NCBI Taxonomy" id="8022"/>
    <lineage>
        <taxon>Eukaryota</taxon>
        <taxon>Metazoa</taxon>
        <taxon>Chordata</taxon>
        <taxon>Craniata</taxon>
        <taxon>Vertebrata</taxon>
        <taxon>Euteleostomi</taxon>
        <taxon>Actinopterygii</taxon>
        <taxon>Neopterygii</taxon>
        <taxon>Teleostei</taxon>
        <taxon>Protacanthopterygii</taxon>
        <taxon>Salmoniformes</taxon>
        <taxon>Salmonidae</taxon>
        <taxon>Salmoninae</taxon>
        <taxon>Oncorhynchus</taxon>
    </lineage>
</organism>
<dbReference type="EMBL" id="FR937291">
    <property type="protein sequence ID" value="CDQ98415.1"/>
    <property type="molecule type" value="Genomic_DNA"/>
</dbReference>